<gene>
    <name evidence="3" type="ORF">C8R41DRAFT_864492</name>
</gene>
<evidence type="ECO:0000313" key="3">
    <source>
        <dbReference type="EMBL" id="KAJ4498593.1"/>
    </source>
</evidence>
<evidence type="ECO:0000256" key="2">
    <source>
        <dbReference type="SAM" id="SignalP"/>
    </source>
</evidence>
<feature type="signal peptide" evidence="2">
    <location>
        <begin position="1"/>
        <end position="18"/>
    </location>
</feature>
<evidence type="ECO:0000313" key="4">
    <source>
        <dbReference type="Proteomes" id="UP001150217"/>
    </source>
</evidence>
<feature type="compositionally biased region" description="Basic and acidic residues" evidence="1">
    <location>
        <begin position="407"/>
        <end position="426"/>
    </location>
</feature>
<accession>A0ABQ8VQC3</accession>
<dbReference type="Proteomes" id="UP001150217">
    <property type="component" value="Unassembled WGS sequence"/>
</dbReference>
<comment type="caution">
    <text evidence="3">The sequence shown here is derived from an EMBL/GenBank/DDBJ whole genome shotgun (WGS) entry which is preliminary data.</text>
</comment>
<sequence>MDTILLLLATLFSPYLSASFCILQGVPCRLATSQETDGFSFHAVIDNDVYTCLSRRPHDFPNVPSRTQSLNLKPNATVLPNFYAQHWATSQIPFLGFSPSSNPFKFHFLKCLDYHFDSVPIEKNFDGYVLKSSVKDNWDSLERNMRAFLRACMKLNWLGIPEDFRLWPYPNNYGYRYRWRTDADARHAVMRSRQVFIPLIACISFFLHTLYHLDNKWVKLIASNYASVLPSPNPFWSKRQKEYEELRRGPVPSKWQWKERLQQETSISSEWLAYFHQLMDIPMVGTFLDVHNSDCVPWIPVFLEAKMPLMLYWGSTDNWSIHSMLDSVIPTPTATVIRTLISEQTPYPPPPRVQENSPTELDVSNYKPRLRLPRIDGGTLPRPNEDLFSFIKRRDAQRLRAISSETAVERQSRLSREKNAEKDRAPGRKGARVYYWDLVKGVRVRTAVGRNNYEDIWERYGSRQRRYDSVADEWEVCTDLDPEDGPDYNLDDDDDDDSDCFISVQTHMNEETDHNAGTASSSSYLARLHLITRTEPDSLNSVTGFCEDIEDVAYYRFGFLKQPLPDNRNVVLKSQVWNKVLGLIGCGRSPPSPGPNDHVKLQLCNFITQLMDAVDLRNAPQVYDLAVRNSLMRPPVPFEVDVLFSFNGVYYLIQAQGATDHEPYLIALRSAATLMEIAHREWGPKTENIITCLIEHGMPFNTLMASYPPWKYRAIPCRRPAMLGLRPATFKPTLQDYRGYEILRDDFLRSARGRAALLAGGIISRLAREVVDVNDVCDGPTGHALQEGEYSLCVWEMGQNRAFWDDQLTNEEMDLICGSYEVVTGVVSKDGIEQTAIRSWWPRSGSWRSCGLNCGYWSKDAEDWFQARLRKIRDPNETVKLMTSQEWHSQLKFKKAHFLSHKNDQFATEYLKKKCNLSF</sequence>
<organism evidence="3 4">
    <name type="scientific">Lentinula lateritia</name>
    <dbReference type="NCBI Taxonomy" id="40482"/>
    <lineage>
        <taxon>Eukaryota</taxon>
        <taxon>Fungi</taxon>
        <taxon>Dikarya</taxon>
        <taxon>Basidiomycota</taxon>
        <taxon>Agaricomycotina</taxon>
        <taxon>Agaricomycetes</taxon>
        <taxon>Agaricomycetidae</taxon>
        <taxon>Agaricales</taxon>
        <taxon>Marasmiineae</taxon>
        <taxon>Omphalotaceae</taxon>
        <taxon>Lentinula</taxon>
    </lineage>
</organism>
<keyword evidence="4" id="KW-1185">Reference proteome</keyword>
<evidence type="ECO:0000256" key="1">
    <source>
        <dbReference type="SAM" id="MobiDB-lite"/>
    </source>
</evidence>
<dbReference type="EMBL" id="JANVFT010000014">
    <property type="protein sequence ID" value="KAJ4498593.1"/>
    <property type="molecule type" value="Genomic_DNA"/>
</dbReference>
<feature type="chain" id="PRO_5045949431" evidence="2">
    <location>
        <begin position="19"/>
        <end position="919"/>
    </location>
</feature>
<proteinExistence type="predicted"/>
<feature type="region of interest" description="Disordered" evidence="1">
    <location>
        <begin position="402"/>
        <end position="426"/>
    </location>
</feature>
<name>A0ABQ8VQC3_9AGAR</name>
<protein>
    <submittedName>
        <fullName evidence="3">Uncharacterized protein</fullName>
    </submittedName>
</protein>
<keyword evidence="2" id="KW-0732">Signal</keyword>
<reference evidence="3" key="1">
    <citation type="submission" date="2022-08" db="EMBL/GenBank/DDBJ databases">
        <title>A Global Phylogenomic Analysis of the Shiitake Genus Lentinula.</title>
        <authorList>
            <consortium name="DOE Joint Genome Institute"/>
            <person name="Sierra-Patev S."/>
            <person name="Min B."/>
            <person name="Naranjo-Ortiz M."/>
            <person name="Looney B."/>
            <person name="Konkel Z."/>
            <person name="Slot J.C."/>
            <person name="Sakamoto Y."/>
            <person name="Steenwyk J.L."/>
            <person name="Rokas A."/>
            <person name="Carro J."/>
            <person name="Camarero S."/>
            <person name="Ferreira P."/>
            <person name="Molpeceres G."/>
            <person name="Ruiz-Duenas F.J."/>
            <person name="Serrano A."/>
            <person name="Henrissat B."/>
            <person name="Drula E."/>
            <person name="Hughes K.W."/>
            <person name="Mata J.L."/>
            <person name="Ishikawa N.K."/>
            <person name="Vargas-Isla R."/>
            <person name="Ushijima S."/>
            <person name="Smith C.A."/>
            <person name="Ahrendt S."/>
            <person name="Andreopoulos W."/>
            <person name="He G."/>
            <person name="Labutti K."/>
            <person name="Lipzen A."/>
            <person name="Ng V."/>
            <person name="Riley R."/>
            <person name="Sandor L."/>
            <person name="Barry K."/>
            <person name="Martinez A.T."/>
            <person name="Xiao Y."/>
            <person name="Gibbons J.G."/>
            <person name="Terashima K."/>
            <person name="Grigoriev I.V."/>
            <person name="Hibbett D.S."/>
        </authorList>
    </citation>
    <scope>NUCLEOTIDE SEQUENCE</scope>
    <source>
        <strain evidence="3">RHP3577 ss4</strain>
    </source>
</reference>